<sequence length="309" mass="34996">MVTKQLKLEFQISTSELHEGGGEYFNYAERLNDATNSMFTLKMYNEGLPIPEDVVVTVKFTGGSYYVSGILRSDSYKLMGNGGNEAQKTMCNPGCQVFIFCENSDFLFRDRSYTTITIDLTLEPILDKTKFMLPCPTTFELATDSNQPPIFDVAFIVGGNKLPANRGFLSMMSPVFRAMFAHNTQDDEKGTIEITDFDFYTVSNVMNFCYGMDTGARSVVEVIQMLLFADKYDIQTVIKRCDEALCTHITSENFCHIADYVWTMNRSELKPVCVEFFRQNHPKITLTPSFAGLPFFVREGIIQEAVLVE</sequence>
<dbReference type="Proteomes" id="UP000492821">
    <property type="component" value="Unassembled WGS sequence"/>
</dbReference>
<dbReference type="InterPro" id="IPR011333">
    <property type="entry name" value="SKP1/BTB/POZ_sf"/>
</dbReference>
<dbReference type="SMART" id="SM00225">
    <property type="entry name" value="BTB"/>
    <property type="match status" value="1"/>
</dbReference>
<dbReference type="InterPro" id="IPR000210">
    <property type="entry name" value="BTB/POZ_dom"/>
</dbReference>
<evidence type="ECO:0000259" key="1">
    <source>
        <dbReference type="PROSITE" id="PS50097"/>
    </source>
</evidence>
<proteinExistence type="predicted"/>
<reference evidence="2" key="1">
    <citation type="journal article" date="2013" name="Genetics">
        <title>The draft genome and transcriptome of Panagrellus redivivus are shaped by the harsh demands of a free-living lifestyle.</title>
        <authorList>
            <person name="Srinivasan J."/>
            <person name="Dillman A.R."/>
            <person name="Macchietto M.G."/>
            <person name="Heikkinen L."/>
            <person name="Lakso M."/>
            <person name="Fracchia K.M."/>
            <person name="Antoshechkin I."/>
            <person name="Mortazavi A."/>
            <person name="Wong G."/>
            <person name="Sternberg P.W."/>
        </authorList>
    </citation>
    <scope>NUCLEOTIDE SEQUENCE [LARGE SCALE GENOMIC DNA]</scope>
    <source>
        <strain evidence="2">MT8872</strain>
    </source>
</reference>
<dbReference type="AlphaFoldDB" id="A0A7E4V3M8"/>
<evidence type="ECO:0000313" key="3">
    <source>
        <dbReference type="WBParaSite" id="Pan_g16162.t1"/>
    </source>
</evidence>
<dbReference type="SUPFAM" id="SSF54695">
    <property type="entry name" value="POZ domain"/>
    <property type="match status" value="1"/>
</dbReference>
<keyword evidence="2" id="KW-1185">Reference proteome</keyword>
<name>A0A7E4V3M8_PANRE</name>
<dbReference type="WBParaSite" id="Pan_g16162.t1">
    <property type="protein sequence ID" value="Pan_g16162.t1"/>
    <property type="gene ID" value="Pan_g16162"/>
</dbReference>
<protein>
    <submittedName>
        <fullName evidence="3">BTB domain-containing protein</fullName>
    </submittedName>
</protein>
<dbReference type="Gene3D" id="3.30.710.10">
    <property type="entry name" value="Potassium Channel Kv1.1, Chain A"/>
    <property type="match status" value="1"/>
</dbReference>
<feature type="domain" description="BTB" evidence="1">
    <location>
        <begin position="151"/>
        <end position="218"/>
    </location>
</feature>
<dbReference type="PROSITE" id="PS50097">
    <property type="entry name" value="BTB"/>
    <property type="match status" value="1"/>
</dbReference>
<organism evidence="2 3">
    <name type="scientific">Panagrellus redivivus</name>
    <name type="common">Microworm</name>
    <dbReference type="NCBI Taxonomy" id="6233"/>
    <lineage>
        <taxon>Eukaryota</taxon>
        <taxon>Metazoa</taxon>
        <taxon>Ecdysozoa</taxon>
        <taxon>Nematoda</taxon>
        <taxon>Chromadorea</taxon>
        <taxon>Rhabditida</taxon>
        <taxon>Tylenchina</taxon>
        <taxon>Panagrolaimomorpha</taxon>
        <taxon>Panagrolaimoidea</taxon>
        <taxon>Panagrolaimidae</taxon>
        <taxon>Panagrellus</taxon>
    </lineage>
</organism>
<reference evidence="3" key="2">
    <citation type="submission" date="2020-10" db="UniProtKB">
        <authorList>
            <consortium name="WormBaseParasite"/>
        </authorList>
    </citation>
    <scope>IDENTIFICATION</scope>
</reference>
<evidence type="ECO:0000313" key="2">
    <source>
        <dbReference type="Proteomes" id="UP000492821"/>
    </source>
</evidence>
<dbReference type="Pfam" id="PF00651">
    <property type="entry name" value="BTB"/>
    <property type="match status" value="1"/>
</dbReference>
<accession>A0A7E4V3M8</accession>
<dbReference type="PANTHER" id="PTHR24413">
    <property type="entry name" value="SPECKLE-TYPE POZ PROTEIN"/>
    <property type="match status" value="1"/>
</dbReference>